<dbReference type="InterPro" id="IPR000873">
    <property type="entry name" value="AMP-dep_synth/lig_dom"/>
</dbReference>
<dbReference type="GO" id="GO:0005886">
    <property type="term" value="C:plasma membrane"/>
    <property type="evidence" value="ECO:0007669"/>
    <property type="project" value="TreeGrafter"/>
</dbReference>
<dbReference type="EC" id="6.2.1.3" evidence="6"/>
<dbReference type="EMBL" id="KB206411">
    <property type="protein sequence ID" value="ELP91883.1"/>
    <property type="molecule type" value="Genomic_DNA"/>
</dbReference>
<comment type="similarity">
    <text evidence="1">Belongs to the ATP-dependent AMP-binding enzyme family.</text>
</comment>
<keyword evidence="4" id="KW-0067">ATP-binding</keyword>
<dbReference type="PANTHER" id="PTHR43272:SF83">
    <property type="entry name" value="ACYL-COA SYNTHETASE LONG-CHAIN, ISOFORM J"/>
    <property type="match status" value="1"/>
</dbReference>
<dbReference type="PANTHER" id="PTHR43272">
    <property type="entry name" value="LONG-CHAIN-FATTY-ACID--COA LIGASE"/>
    <property type="match status" value="1"/>
</dbReference>
<evidence type="ECO:0000259" key="5">
    <source>
        <dbReference type="Pfam" id="PF00501"/>
    </source>
</evidence>
<dbReference type="OMA" id="RWEPVFH"/>
<dbReference type="OrthoDB" id="1700726at2759"/>
<evidence type="ECO:0000256" key="4">
    <source>
        <dbReference type="ARBA" id="ARBA00022840"/>
    </source>
</evidence>
<organism evidence="6 7">
    <name type="scientific">Entamoeba invadens IP1</name>
    <dbReference type="NCBI Taxonomy" id="370355"/>
    <lineage>
        <taxon>Eukaryota</taxon>
        <taxon>Amoebozoa</taxon>
        <taxon>Evosea</taxon>
        <taxon>Archamoebae</taxon>
        <taxon>Mastigamoebida</taxon>
        <taxon>Entamoebidae</taxon>
        <taxon>Entamoeba</taxon>
    </lineage>
</organism>
<dbReference type="GeneID" id="14890814"/>
<dbReference type="GO" id="GO:0005811">
    <property type="term" value="C:lipid droplet"/>
    <property type="evidence" value="ECO:0007669"/>
    <property type="project" value="TreeGrafter"/>
</dbReference>
<sequence length="682" mass="76685">MFALTVGVVILVTLVILYYLRPSTYPKKLNGQWVGEAKPGETRILRGYTAEKELVTENLSHFRTINDVVNGFTREDKKEFVGYRRCESTVAFKTMTVMVNGKEEQKKLYKYKMSPYIWISSVEYHHMINRLSTGLLSIGLMKGDKLGIFCETRYEWMALLLAACRQGIIAVTVYATLSDDAVKIALEETDIKGLVVSEDTAKRLPKIGIKQHVIVINVDENKENKTSFEALNLSEEKTEFAEVHENDLAMIMYTSGTSNSPKGVTVNQNQILMLSYAYTHVLEFSRERFIAYLPLAHIFEIGIEFALLMDFATIGYAGTRTLTAGGCHECNSDLIELNPTAMIGVPTVFNRVKKGILETVGKSNWFKRFMFSTGFYIKKALYVDYNLCPPYLFTPLLKVVDGIIFKPLSKSLLGKNIKSVIVGGSALHQELQHFLTVILPNVAIMQGFGMTELCGAALAMPHNDPETSTIGVIFPTYEAKLRDVAELGYLTSDNPPRGELMFKGLPVTKGYFKRDEENKESFTEDGWFCTGDIATIKDDLHVCIIDRKKNIVKQPCGEYISLEPIESKYSSSKVIDNICVFADPFHDFIVALISPSHNVIKEINPTLAFNDAIKNKDVIESVKKMLAEVEVGLSAKQKIKYFTLVPEEWTPENGLLTAALKLKRPAINLKYLPQIQQMFSLN</sequence>
<dbReference type="SUPFAM" id="SSF56801">
    <property type="entry name" value="Acetyl-CoA synthetase-like"/>
    <property type="match status" value="1"/>
</dbReference>
<dbReference type="GO" id="GO:0004467">
    <property type="term" value="F:long-chain fatty acid-CoA ligase activity"/>
    <property type="evidence" value="ECO:0007669"/>
    <property type="project" value="UniProtKB-EC"/>
</dbReference>
<dbReference type="Pfam" id="PF00501">
    <property type="entry name" value="AMP-binding"/>
    <property type="match status" value="1"/>
</dbReference>
<reference evidence="6 7" key="1">
    <citation type="submission" date="2012-10" db="EMBL/GenBank/DDBJ databases">
        <authorList>
            <person name="Zafar N."/>
            <person name="Inman J."/>
            <person name="Hall N."/>
            <person name="Lorenzi H."/>
            <person name="Caler E."/>
        </authorList>
    </citation>
    <scope>NUCLEOTIDE SEQUENCE [LARGE SCALE GENOMIC DNA]</scope>
    <source>
        <strain evidence="6 7">IP1</strain>
    </source>
</reference>
<dbReference type="GO" id="GO:0035336">
    <property type="term" value="P:long-chain fatty-acyl-CoA metabolic process"/>
    <property type="evidence" value="ECO:0007669"/>
    <property type="project" value="TreeGrafter"/>
</dbReference>
<dbReference type="RefSeq" id="XP_004258654.1">
    <property type="nucleotide sequence ID" value="XM_004258606.1"/>
</dbReference>
<keyword evidence="7" id="KW-1185">Reference proteome</keyword>
<accession>A0A0A1U9Z9</accession>
<dbReference type="VEuPathDB" id="AmoebaDB:EIN_398130"/>
<feature type="domain" description="AMP-dependent synthetase/ligase" evidence="5">
    <location>
        <begin position="114"/>
        <end position="512"/>
    </location>
</feature>
<keyword evidence="3" id="KW-0547">Nucleotide-binding</keyword>
<evidence type="ECO:0000256" key="3">
    <source>
        <dbReference type="ARBA" id="ARBA00022741"/>
    </source>
</evidence>
<protein>
    <submittedName>
        <fullName evidence="6">Long-chain-fatty-acid--CoA ligase, putative</fullName>
        <ecNumber evidence="6">6.2.1.3</ecNumber>
    </submittedName>
</protein>
<evidence type="ECO:0000313" key="7">
    <source>
        <dbReference type="Proteomes" id="UP000014680"/>
    </source>
</evidence>
<gene>
    <name evidence="6" type="ORF">EIN_398130</name>
</gene>
<dbReference type="GO" id="GO:0005524">
    <property type="term" value="F:ATP binding"/>
    <property type="evidence" value="ECO:0007669"/>
    <property type="project" value="UniProtKB-KW"/>
</dbReference>
<name>A0A0A1U9Z9_ENTIV</name>
<keyword evidence="2 6" id="KW-0436">Ligase</keyword>
<evidence type="ECO:0000313" key="6">
    <source>
        <dbReference type="EMBL" id="ELP91883.1"/>
    </source>
</evidence>
<proteinExistence type="inferred from homology"/>
<dbReference type="AlphaFoldDB" id="A0A0A1U9Z9"/>
<dbReference type="KEGG" id="eiv:EIN_398130"/>
<dbReference type="GO" id="GO:0005783">
    <property type="term" value="C:endoplasmic reticulum"/>
    <property type="evidence" value="ECO:0007669"/>
    <property type="project" value="TreeGrafter"/>
</dbReference>
<dbReference type="InterPro" id="IPR042099">
    <property type="entry name" value="ANL_N_sf"/>
</dbReference>
<dbReference type="Proteomes" id="UP000014680">
    <property type="component" value="Unassembled WGS sequence"/>
</dbReference>
<dbReference type="Gene3D" id="3.40.50.12780">
    <property type="entry name" value="N-terminal domain of ligase-like"/>
    <property type="match status" value="1"/>
</dbReference>
<evidence type="ECO:0000256" key="1">
    <source>
        <dbReference type="ARBA" id="ARBA00006432"/>
    </source>
</evidence>
<evidence type="ECO:0000256" key="2">
    <source>
        <dbReference type="ARBA" id="ARBA00022598"/>
    </source>
</evidence>